<accession>A0ABU5DGH4</accession>
<dbReference type="RefSeq" id="WP_320423831.1">
    <property type="nucleotide sequence ID" value="NZ_JAXCLA010000004.1"/>
</dbReference>
<evidence type="ECO:0000313" key="3">
    <source>
        <dbReference type="Proteomes" id="UP001285263"/>
    </source>
</evidence>
<dbReference type="PANTHER" id="PTHR47738">
    <property type="entry name" value="PTS SYSTEM FRUCTOSE-LIKE EIIA COMPONENT-RELATED"/>
    <property type="match status" value="1"/>
</dbReference>
<dbReference type="Pfam" id="PF00359">
    <property type="entry name" value="PTS_EIIA_2"/>
    <property type="match status" value="1"/>
</dbReference>
<evidence type="ECO:0000313" key="2">
    <source>
        <dbReference type="EMBL" id="MDY0745388.1"/>
    </source>
</evidence>
<feature type="domain" description="PTS EIIA type-2" evidence="1">
    <location>
        <begin position="23"/>
        <end position="167"/>
    </location>
</feature>
<dbReference type="EMBL" id="JAXCLA010000004">
    <property type="protein sequence ID" value="MDY0745388.1"/>
    <property type="molecule type" value="Genomic_DNA"/>
</dbReference>
<comment type="caution">
    <text evidence="2">The sequence shown here is derived from an EMBL/GenBank/DDBJ whole genome shotgun (WGS) entry which is preliminary data.</text>
</comment>
<proteinExistence type="predicted"/>
<dbReference type="PANTHER" id="PTHR47738:SF1">
    <property type="entry name" value="NITROGEN REGULATORY PROTEIN"/>
    <property type="match status" value="1"/>
</dbReference>
<evidence type="ECO:0000259" key="1">
    <source>
        <dbReference type="PROSITE" id="PS51094"/>
    </source>
</evidence>
<dbReference type="Proteomes" id="UP001285263">
    <property type="component" value="Unassembled WGS sequence"/>
</dbReference>
<reference evidence="2 3" key="1">
    <citation type="submission" date="2023-11" db="EMBL/GenBank/DDBJ databases">
        <title>Paucibacter sp. nov., isolated from fresh soil in Korea.</title>
        <authorList>
            <person name="Le N.T.T."/>
        </authorList>
    </citation>
    <scope>NUCLEOTIDE SEQUENCE [LARGE SCALE GENOMIC DNA]</scope>
    <source>
        <strain evidence="2 3">R3-3</strain>
    </source>
</reference>
<sequence length="178" mass="19272">MPMTRVLATQSPSGAHDIWKIAAWLQPREILLDVDLRDRAHACEFLGAEIARTHGLEAGPVARALWRREQAASTGLGHGFAIPHARIGGIERPITLFARTVRGIDFKAPDGAPVSQLLAIIVPEQGARDDHLRMLALIARLLSDGAFRERLARALQPAEVAVTFRSGITHAADSLADS</sequence>
<organism evidence="2 3">
    <name type="scientific">Roseateles agri</name>
    <dbReference type="NCBI Taxonomy" id="3098619"/>
    <lineage>
        <taxon>Bacteria</taxon>
        <taxon>Pseudomonadati</taxon>
        <taxon>Pseudomonadota</taxon>
        <taxon>Betaproteobacteria</taxon>
        <taxon>Burkholderiales</taxon>
        <taxon>Sphaerotilaceae</taxon>
        <taxon>Roseateles</taxon>
    </lineage>
</organism>
<name>A0ABU5DGH4_9BURK</name>
<gene>
    <name evidence="2" type="ORF">SNE35_12775</name>
</gene>
<dbReference type="Gene3D" id="3.40.930.10">
    <property type="entry name" value="Mannitol-specific EII, Chain A"/>
    <property type="match status" value="1"/>
</dbReference>
<dbReference type="SUPFAM" id="SSF55804">
    <property type="entry name" value="Phoshotransferase/anion transport protein"/>
    <property type="match status" value="1"/>
</dbReference>
<keyword evidence="3" id="KW-1185">Reference proteome</keyword>
<keyword evidence="2" id="KW-0813">Transport</keyword>
<keyword evidence="2" id="KW-0762">Sugar transport</keyword>
<dbReference type="InterPro" id="IPR051541">
    <property type="entry name" value="PTS_SugarTrans_NitroReg"/>
</dbReference>
<dbReference type="InterPro" id="IPR016152">
    <property type="entry name" value="PTrfase/Anion_transptr"/>
</dbReference>
<dbReference type="InterPro" id="IPR002178">
    <property type="entry name" value="PTS_EIIA_type-2_dom"/>
</dbReference>
<protein>
    <submittedName>
        <fullName evidence="2">PTS sugar transporter subunit IIA</fullName>
    </submittedName>
</protein>
<dbReference type="CDD" id="cd00211">
    <property type="entry name" value="PTS_IIA_fru"/>
    <property type="match status" value="1"/>
</dbReference>
<dbReference type="PROSITE" id="PS51094">
    <property type="entry name" value="PTS_EIIA_TYPE_2"/>
    <property type="match status" value="1"/>
</dbReference>